<dbReference type="Proteomes" id="UP000017746">
    <property type="component" value="Chromosome"/>
</dbReference>
<dbReference type="STRING" id="1246995.AFR_29325"/>
<dbReference type="Gene3D" id="3.10.450.50">
    <property type="match status" value="1"/>
</dbReference>
<dbReference type="PATRIC" id="fig|1246995.3.peg.5942"/>
<proteinExistence type="predicted"/>
<keyword evidence="2" id="KW-1185">Reference proteome</keyword>
<dbReference type="SUPFAM" id="SSF54427">
    <property type="entry name" value="NTF2-like"/>
    <property type="match status" value="1"/>
</dbReference>
<protein>
    <recommendedName>
        <fullName evidence="3">SnoaL-like domain-containing protein</fullName>
    </recommendedName>
</protein>
<dbReference type="InterPro" id="IPR009959">
    <property type="entry name" value="Cyclase_SnoaL-like"/>
</dbReference>
<sequence length="118" mass="13718">MDQFTHDEINFNEQMITRAEYCAVIQGNIDAVPDFFWWVDELVIDGNLLIARLVDHGTPAKPWLGLEPTGRQINFIEYAIYRFQDGRFNWINVVLDRPSIARQLSGVPEQVYAAQQLY</sequence>
<dbReference type="KEGG" id="afs:AFR_29325"/>
<evidence type="ECO:0000313" key="1">
    <source>
        <dbReference type="EMBL" id="AGZ44126.1"/>
    </source>
</evidence>
<dbReference type="GO" id="GO:0030638">
    <property type="term" value="P:polyketide metabolic process"/>
    <property type="evidence" value="ECO:0007669"/>
    <property type="project" value="InterPro"/>
</dbReference>
<dbReference type="Pfam" id="PF07366">
    <property type="entry name" value="SnoaL"/>
    <property type="match status" value="1"/>
</dbReference>
<reference evidence="1 2" key="1">
    <citation type="journal article" date="2014" name="J. Biotechnol.">
        <title>Complete genome sequence of the actinobacterium Actinoplanes friuliensis HAG 010964, producer of the lipopeptide antibiotic friulimycin.</title>
        <authorList>
            <person name="Ruckert C."/>
            <person name="Szczepanowski R."/>
            <person name="Albersmeier A."/>
            <person name="Goesmann A."/>
            <person name="Fischer N."/>
            <person name="Steinkamper A."/>
            <person name="Puhler A."/>
            <person name="Biener R."/>
            <person name="Schwartz D."/>
            <person name="Kalinowski J."/>
        </authorList>
    </citation>
    <scope>NUCLEOTIDE SEQUENCE [LARGE SCALE GENOMIC DNA]</scope>
    <source>
        <strain evidence="1 2">DSM 7358</strain>
    </source>
</reference>
<dbReference type="eggNOG" id="COG5485">
    <property type="taxonomic scope" value="Bacteria"/>
</dbReference>
<dbReference type="HOGENOM" id="CLU_100997_5_3_11"/>
<dbReference type="EMBL" id="CP006272">
    <property type="protein sequence ID" value="AGZ44126.1"/>
    <property type="molecule type" value="Genomic_DNA"/>
</dbReference>
<organism evidence="1 2">
    <name type="scientific">Actinoplanes friuliensis DSM 7358</name>
    <dbReference type="NCBI Taxonomy" id="1246995"/>
    <lineage>
        <taxon>Bacteria</taxon>
        <taxon>Bacillati</taxon>
        <taxon>Actinomycetota</taxon>
        <taxon>Actinomycetes</taxon>
        <taxon>Micromonosporales</taxon>
        <taxon>Micromonosporaceae</taxon>
        <taxon>Actinoplanes</taxon>
    </lineage>
</organism>
<name>U5W879_9ACTN</name>
<dbReference type="AlphaFoldDB" id="U5W879"/>
<gene>
    <name evidence="1" type="ORF">AFR_29325</name>
</gene>
<accession>U5W879</accession>
<evidence type="ECO:0000313" key="2">
    <source>
        <dbReference type="Proteomes" id="UP000017746"/>
    </source>
</evidence>
<evidence type="ECO:0008006" key="3">
    <source>
        <dbReference type="Google" id="ProtNLM"/>
    </source>
</evidence>
<dbReference type="InterPro" id="IPR032710">
    <property type="entry name" value="NTF2-like_dom_sf"/>
</dbReference>